<dbReference type="GeneID" id="27325331"/>
<evidence type="ECO:0000256" key="1">
    <source>
        <dbReference type="ARBA" id="ARBA00006484"/>
    </source>
</evidence>
<accession>A0A0D1Z5P2</accession>
<comment type="similarity">
    <text evidence="1">Belongs to the short-chain dehydrogenases/reductases (SDR) family.</text>
</comment>
<dbReference type="AlphaFoldDB" id="A0A0D1Z5P2"/>
<dbReference type="SUPFAM" id="SSF51735">
    <property type="entry name" value="NAD(P)-binding Rossmann-fold domains"/>
    <property type="match status" value="1"/>
</dbReference>
<dbReference type="OrthoDB" id="191139at2759"/>
<name>A0A0D1Z5P2_EXOME</name>
<dbReference type="Proteomes" id="UP000054302">
    <property type="component" value="Unassembled WGS sequence"/>
</dbReference>
<dbReference type="InterPro" id="IPR036291">
    <property type="entry name" value="NAD(P)-bd_dom_sf"/>
</dbReference>
<organism evidence="4 5">
    <name type="scientific">Exophiala mesophila</name>
    <name type="common">Black yeast-like fungus</name>
    <dbReference type="NCBI Taxonomy" id="212818"/>
    <lineage>
        <taxon>Eukaryota</taxon>
        <taxon>Fungi</taxon>
        <taxon>Dikarya</taxon>
        <taxon>Ascomycota</taxon>
        <taxon>Pezizomycotina</taxon>
        <taxon>Eurotiomycetes</taxon>
        <taxon>Chaetothyriomycetidae</taxon>
        <taxon>Chaetothyriales</taxon>
        <taxon>Herpotrichiellaceae</taxon>
        <taxon>Exophiala</taxon>
    </lineage>
</organism>
<evidence type="ECO:0000313" key="5">
    <source>
        <dbReference type="Proteomes" id="UP000054302"/>
    </source>
</evidence>
<sequence length="303" mass="32840">MVFNPDNDIPDLSGKVVLVTGGNIGLGRETVLQISKHNPAHIYLAARSKAKAESAIAEIDAQAPNHAPISFLELDLSSFESVKQAASTLNAASDRLDILINNAGIMGTPPGTTKEGYEMQFGTNHMGHALLTKLLLPKLQQTATKVSGSDVRVVTLASDGYKMAPSLPYPLDKLKTEMADYRTLGKYGLSKLANIHYTQELAKHNPDIKCIVVHPGAVSTNLSSSMTTQWPILKLPLMLLQALVLNTVQTGSRNQLWAAFSPEAKSGSYYIPVGKESHNAVIDDSKAAQDLWEWTENELKSHV</sequence>
<evidence type="ECO:0000256" key="3">
    <source>
        <dbReference type="ARBA" id="ARBA00023002"/>
    </source>
</evidence>
<keyword evidence="5" id="KW-1185">Reference proteome</keyword>
<gene>
    <name evidence="4" type="ORF">PV10_07486</name>
</gene>
<dbReference type="GO" id="GO:0016491">
    <property type="term" value="F:oxidoreductase activity"/>
    <property type="evidence" value="ECO:0007669"/>
    <property type="project" value="UniProtKB-KW"/>
</dbReference>
<proteinExistence type="inferred from homology"/>
<dbReference type="PANTHER" id="PTHR24320">
    <property type="entry name" value="RETINOL DEHYDROGENASE"/>
    <property type="match status" value="1"/>
</dbReference>
<dbReference type="Gene3D" id="3.40.50.720">
    <property type="entry name" value="NAD(P)-binding Rossmann-like Domain"/>
    <property type="match status" value="1"/>
</dbReference>
<dbReference type="RefSeq" id="XP_016221720.1">
    <property type="nucleotide sequence ID" value="XM_016372388.1"/>
</dbReference>
<dbReference type="VEuPathDB" id="FungiDB:PV10_07486"/>
<evidence type="ECO:0000313" key="4">
    <source>
        <dbReference type="EMBL" id="KIV90147.1"/>
    </source>
</evidence>
<dbReference type="EMBL" id="KN847524">
    <property type="protein sequence ID" value="KIV90147.1"/>
    <property type="molecule type" value="Genomic_DNA"/>
</dbReference>
<evidence type="ECO:0008006" key="6">
    <source>
        <dbReference type="Google" id="ProtNLM"/>
    </source>
</evidence>
<dbReference type="Pfam" id="PF00106">
    <property type="entry name" value="adh_short"/>
    <property type="match status" value="1"/>
</dbReference>
<protein>
    <recommendedName>
        <fullName evidence="6">Oxidoreductase</fullName>
    </recommendedName>
</protein>
<keyword evidence="2" id="KW-0521">NADP</keyword>
<reference evidence="4 5" key="1">
    <citation type="submission" date="2015-01" db="EMBL/GenBank/DDBJ databases">
        <title>The Genome Sequence of Exophiala mesophila CBS40295.</title>
        <authorList>
            <consortium name="The Broad Institute Genomics Platform"/>
            <person name="Cuomo C."/>
            <person name="de Hoog S."/>
            <person name="Gorbushina A."/>
            <person name="Stielow B."/>
            <person name="Teixiera M."/>
            <person name="Abouelleil A."/>
            <person name="Chapman S.B."/>
            <person name="Priest M."/>
            <person name="Young S.K."/>
            <person name="Wortman J."/>
            <person name="Nusbaum C."/>
            <person name="Birren B."/>
        </authorList>
    </citation>
    <scope>NUCLEOTIDE SEQUENCE [LARGE SCALE GENOMIC DNA]</scope>
    <source>
        <strain evidence="4 5">CBS 40295</strain>
    </source>
</reference>
<dbReference type="HOGENOM" id="CLU_010194_44_6_1"/>
<dbReference type="InterPro" id="IPR002347">
    <property type="entry name" value="SDR_fam"/>
</dbReference>
<dbReference type="PRINTS" id="PR00081">
    <property type="entry name" value="GDHRDH"/>
</dbReference>
<keyword evidence="3" id="KW-0560">Oxidoreductase</keyword>
<evidence type="ECO:0000256" key="2">
    <source>
        <dbReference type="ARBA" id="ARBA00022857"/>
    </source>
</evidence>
<dbReference type="OMA" id="NLANTMS"/>
<dbReference type="RefSeq" id="XP_016221721.1">
    <property type="nucleotide sequence ID" value="XM_016372389.1"/>
</dbReference>
<dbReference type="STRING" id="212818.A0A0D1Z5P2"/>
<dbReference type="EMBL" id="KN847524">
    <property type="protein sequence ID" value="KIV90146.1"/>
    <property type="molecule type" value="Genomic_DNA"/>
</dbReference>
<dbReference type="PANTHER" id="PTHR24320:SF282">
    <property type="entry name" value="WW DOMAIN-CONTAINING OXIDOREDUCTASE"/>
    <property type="match status" value="1"/>
</dbReference>